<evidence type="ECO:0000256" key="4">
    <source>
        <dbReference type="ARBA" id="ARBA00022679"/>
    </source>
</evidence>
<comment type="caution">
    <text evidence="6">The sequence shown here is derived from an EMBL/GenBank/DDBJ whole genome shotgun (WGS) entry which is preliminary data.</text>
</comment>
<evidence type="ECO:0000256" key="2">
    <source>
        <dbReference type="ARBA" id="ARBA00012544"/>
    </source>
</evidence>
<keyword evidence="4" id="KW-0808">Transferase</keyword>
<dbReference type="PANTHER" id="PTHR48043:SF145">
    <property type="entry name" value="FI06409P-RELATED"/>
    <property type="match status" value="1"/>
</dbReference>
<organism evidence="6 7">
    <name type="scientific">Heterodera trifolii</name>
    <dbReference type="NCBI Taxonomy" id="157864"/>
    <lineage>
        <taxon>Eukaryota</taxon>
        <taxon>Metazoa</taxon>
        <taxon>Ecdysozoa</taxon>
        <taxon>Nematoda</taxon>
        <taxon>Chromadorea</taxon>
        <taxon>Rhabditida</taxon>
        <taxon>Tylenchina</taxon>
        <taxon>Tylenchomorpha</taxon>
        <taxon>Tylenchoidea</taxon>
        <taxon>Heteroderidae</taxon>
        <taxon>Heteroderinae</taxon>
        <taxon>Heterodera</taxon>
    </lineage>
</organism>
<evidence type="ECO:0000256" key="1">
    <source>
        <dbReference type="ARBA" id="ARBA00009995"/>
    </source>
</evidence>
<gene>
    <name evidence="6" type="ORF">niasHT_033286</name>
</gene>
<feature type="signal peptide" evidence="5">
    <location>
        <begin position="1"/>
        <end position="20"/>
    </location>
</feature>
<proteinExistence type="inferred from homology"/>
<accession>A0ABD2ID52</accession>
<dbReference type="SUPFAM" id="SSF53756">
    <property type="entry name" value="UDP-Glycosyltransferase/glycogen phosphorylase"/>
    <property type="match status" value="1"/>
</dbReference>
<dbReference type="Proteomes" id="UP001620626">
    <property type="component" value="Unassembled WGS sequence"/>
</dbReference>
<keyword evidence="5" id="KW-0732">Signal</keyword>
<feature type="chain" id="PRO_5044794392" description="glucuronosyltransferase" evidence="5">
    <location>
        <begin position="21"/>
        <end position="323"/>
    </location>
</feature>
<dbReference type="Gene3D" id="3.40.50.2000">
    <property type="entry name" value="Glycogen Phosphorylase B"/>
    <property type="match status" value="1"/>
</dbReference>
<reference evidence="6 7" key="1">
    <citation type="submission" date="2024-10" db="EMBL/GenBank/DDBJ databases">
        <authorList>
            <person name="Kim D."/>
        </authorList>
    </citation>
    <scope>NUCLEOTIDE SEQUENCE [LARGE SCALE GENOMIC DNA]</scope>
    <source>
        <strain evidence="6">BH-2024</strain>
    </source>
</reference>
<keyword evidence="7" id="KW-1185">Reference proteome</keyword>
<evidence type="ECO:0000256" key="5">
    <source>
        <dbReference type="SAM" id="SignalP"/>
    </source>
</evidence>
<protein>
    <recommendedName>
        <fullName evidence="2">glucuronosyltransferase</fullName>
        <ecNumber evidence="2">2.4.1.17</ecNumber>
    </recommendedName>
</protein>
<sequence length="323" mass="36613">MLFFVRLFFLLIFLFANTNGTTETAKAQSTPPAKKKLKILVYSVVPAHSHMQFMGAIADSLAEAGHEVHFIKTISDELQWVTKVESNETKLSSRVYRVVLKSRGAPVATSDVLYPFKIAFRRELLDELAKERYDVAIYELFDLCGAAIFERIGVRTKLATLTMPMQQISAAHFGIPTFASFVPNWAHPPLNAPTMDFWERLINFLNTFYDWYKLNDRVTDLQSPLVREAFGADFPKTVAIKQRGLFEEINKMLNIHISGGVHTFRLLDISPTDISPTDISPTKPKTFISPTKQKTFISPTKPKTFISPTKTKTSISPTRHFAY</sequence>
<dbReference type="GO" id="GO:0015020">
    <property type="term" value="F:glucuronosyltransferase activity"/>
    <property type="evidence" value="ECO:0007669"/>
    <property type="project" value="UniProtKB-EC"/>
</dbReference>
<dbReference type="AlphaFoldDB" id="A0ABD2ID52"/>
<evidence type="ECO:0000256" key="3">
    <source>
        <dbReference type="ARBA" id="ARBA00022676"/>
    </source>
</evidence>
<keyword evidence="3" id="KW-0328">Glycosyltransferase</keyword>
<evidence type="ECO:0000313" key="7">
    <source>
        <dbReference type="Proteomes" id="UP001620626"/>
    </source>
</evidence>
<dbReference type="PANTHER" id="PTHR48043">
    <property type="entry name" value="EG:EG0003.4 PROTEIN-RELATED"/>
    <property type="match status" value="1"/>
</dbReference>
<dbReference type="EMBL" id="JBICBT010001298">
    <property type="protein sequence ID" value="KAL3074078.1"/>
    <property type="molecule type" value="Genomic_DNA"/>
</dbReference>
<name>A0ABD2ID52_9BILA</name>
<dbReference type="InterPro" id="IPR050271">
    <property type="entry name" value="UDP-glycosyltransferase"/>
</dbReference>
<evidence type="ECO:0000313" key="6">
    <source>
        <dbReference type="EMBL" id="KAL3074078.1"/>
    </source>
</evidence>
<comment type="similarity">
    <text evidence="1">Belongs to the UDP-glycosyltransferase family.</text>
</comment>
<dbReference type="EC" id="2.4.1.17" evidence="2"/>